<protein>
    <submittedName>
        <fullName evidence="1">Uncharacterized protein</fullName>
    </submittedName>
</protein>
<comment type="caution">
    <text evidence="1">The sequence shown here is derived from an EMBL/GenBank/DDBJ whole genome shotgun (WGS) entry which is preliminary data.</text>
</comment>
<reference evidence="1" key="1">
    <citation type="journal article" date="2014" name="Front. Microbiol.">
        <title>High frequency of phylogenetically diverse reductive dehalogenase-homologous genes in deep subseafloor sedimentary metagenomes.</title>
        <authorList>
            <person name="Kawai M."/>
            <person name="Futagami T."/>
            <person name="Toyoda A."/>
            <person name="Takaki Y."/>
            <person name="Nishi S."/>
            <person name="Hori S."/>
            <person name="Arai W."/>
            <person name="Tsubouchi T."/>
            <person name="Morono Y."/>
            <person name="Uchiyama I."/>
            <person name="Ito T."/>
            <person name="Fujiyama A."/>
            <person name="Inagaki F."/>
            <person name="Takami H."/>
        </authorList>
    </citation>
    <scope>NUCLEOTIDE SEQUENCE</scope>
    <source>
        <strain evidence="1">Expedition CK06-06</strain>
    </source>
</reference>
<sequence length="50" mass="5628">WIDSVGGDRARWEAALKDTMTCRTTALAEPTPIGRLKAYYSCRKGKRLGR</sequence>
<dbReference type="AlphaFoldDB" id="X1MEM1"/>
<dbReference type="EMBL" id="BARV01005892">
    <property type="protein sequence ID" value="GAI04824.1"/>
    <property type="molecule type" value="Genomic_DNA"/>
</dbReference>
<accession>X1MEM1</accession>
<feature type="non-terminal residue" evidence="1">
    <location>
        <position position="1"/>
    </location>
</feature>
<name>X1MEM1_9ZZZZ</name>
<gene>
    <name evidence="1" type="ORF">S06H3_11987</name>
</gene>
<organism evidence="1">
    <name type="scientific">marine sediment metagenome</name>
    <dbReference type="NCBI Taxonomy" id="412755"/>
    <lineage>
        <taxon>unclassified sequences</taxon>
        <taxon>metagenomes</taxon>
        <taxon>ecological metagenomes</taxon>
    </lineage>
</organism>
<proteinExistence type="predicted"/>
<evidence type="ECO:0000313" key="1">
    <source>
        <dbReference type="EMBL" id="GAI04824.1"/>
    </source>
</evidence>